<name>A0A8X6HE97_TRICU</name>
<gene>
    <name evidence="1" type="primary">AVEN_187568_1</name>
    <name evidence="1" type="ORF">TNCT_128551</name>
</gene>
<comment type="caution">
    <text evidence="1">The sequence shown here is derived from an EMBL/GenBank/DDBJ whole genome shotgun (WGS) entry which is preliminary data.</text>
</comment>
<dbReference type="AlphaFoldDB" id="A0A8X6HE97"/>
<proteinExistence type="predicted"/>
<keyword evidence="2" id="KW-1185">Reference proteome</keyword>
<sequence>MEENVEFSLMLSLKEMARRRIASSLWNHSDIVALIRTCKFHSYLYSDKFRKGNILYDQMMGKVETLLLPITLEDSLKETMHSVGFEILKFNSYQEKYIGEGNHFFDHEIKIYWTNLGTIDKVRTAMSFVKKDIIDLTLRYKIACIYCLEHDVPILWEQMSEDERNISFNADSLAMYQMLIYFWESEMKKEAFDFHGLSRINNNVYVDALEYSAYNGNMAATRCFFQKLTDNEKKVEALKITRRVLKKIEFSKEYYFEVLQFLLLQMSGKDRLSVFQTSSYNLLCCFMEWPLQPYFNGLARLTWSYLAPSEFNDLLWHITIRNLEHKGDGWDYRSLFSGLWSDSPLHFKKYIILEEPWEHLLCHLYETGDIGSASLMLKMVTPEQVERFITGNSGIHLSYSLSWAKKFCCLGACLEACIRSEKVGKKLKKNFEVFLATTIDQKIGQAGEKSWEQFLTLLNARISALAAKKIK</sequence>
<protein>
    <submittedName>
        <fullName evidence="1">Uncharacterized protein</fullName>
    </submittedName>
</protein>
<dbReference type="OrthoDB" id="6431550at2759"/>
<evidence type="ECO:0000313" key="2">
    <source>
        <dbReference type="Proteomes" id="UP000887116"/>
    </source>
</evidence>
<dbReference type="Proteomes" id="UP000887116">
    <property type="component" value="Unassembled WGS sequence"/>
</dbReference>
<accession>A0A8X6HE97</accession>
<dbReference type="EMBL" id="BMAO01035122">
    <property type="protein sequence ID" value="GFR01459.1"/>
    <property type="molecule type" value="Genomic_DNA"/>
</dbReference>
<evidence type="ECO:0000313" key="1">
    <source>
        <dbReference type="EMBL" id="GFR01459.1"/>
    </source>
</evidence>
<reference evidence="1" key="1">
    <citation type="submission" date="2020-07" db="EMBL/GenBank/DDBJ databases">
        <title>Multicomponent nature underlies the extraordinary mechanical properties of spider dragline silk.</title>
        <authorList>
            <person name="Kono N."/>
            <person name="Nakamura H."/>
            <person name="Mori M."/>
            <person name="Yoshida Y."/>
            <person name="Ohtoshi R."/>
            <person name="Malay A.D."/>
            <person name="Moran D.A.P."/>
            <person name="Tomita M."/>
            <person name="Numata K."/>
            <person name="Arakawa K."/>
        </authorList>
    </citation>
    <scope>NUCLEOTIDE SEQUENCE</scope>
</reference>
<organism evidence="1 2">
    <name type="scientific">Trichonephila clavata</name>
    <name type="common">Joro spider</name>
    <name type="synonym">Nephila clavata</name>
    <dbReference type="NCBI Taxonomy" id="2740835"/>
    <lineage>
        <taxon>Eukaryota</taxon>
        <taxon>Metazoa</taxon>
        <taxon>Ecdysozoa</taxon>
        <taxon>Arthropoda</taxon>
        <taxon>Chelicerata</taxon>
        <taxon>Arachnida</taxon>
        <taxon>Araneae</taxon>
        <taxon>Araneomorphae</taxon>
        <taxon>Entelegynae</taxon>
        <taxon>Araneoidea</taxon>
        <taxon>Nephilidae</taxon>
        <taxon>Trichonephila</taxon>
    </lineage>
</organism>